<evidence type="ECO:0000256" key="6">
    <source>
        <dbReference type="ARBA" id="ARBA00022692"/>
    </source>
</evidence>
<keyword evidence="8 11" id="KW-1133">Transmembrane helix</keyword>
<keyword evidence="4" id="KW-0597">Phosphoprotein</keyword>
<feature type="domain" description="HAMP" evidence="13">
    <location>
        <begin position="157"/>
        <end position="209"/>
    </location>
</feature>
<organism evidence="14 15">
    <name type="scientific">Cupriavidus gilardii J11</name>
    <dbReference type="NCBI Taxonomy" id="936133"/>
    <lineage>
        <taxon>Bacteria</taxon>
        <taxon>Pseudomonadati</taxon>
        <taxon>Pseudomonadota</taxon>
        <taxon>Betaproteobacteria</taxon>
        <taxon>Burkholderiales</taxon>
        <taxon>Burkholderiaceae</taxon>
        <taxon>Cupriavidus</taxon>
    </lineage>
</organism>
<evidence type="ECO:0000256" key="11">
    <source>
        <dbReference type="SAM" id="Phobius"/>
    </source>
</evidence>
<evidence type="ECO:0000256" key="3">
    <source>
        <dbReference type="ARBA" id="ARBA00012438"/>
    </source>
</evidence>
<dbReference type="InterPro" id="IPR003661">
    <property type="entry name" value="HisK_dim/P_dom"/>
</dbReference>
<dbReference type="Gene3D" id="3.30.565.10">
    <property type="entry name" value="Histidine kinase-like ATPase, C-terminal domain"/>
    <property type="match status" value="1"/>
</dbReference>
<dbReference type="SMART" id="SM00388">
    <property type="entry name" value="HisKA"/>
    <property type="match status" value="1"/>
</dbReference>
<dbReference type="SUPFAM" id="SSF47384">
    <property type="entry name" value="Homodimeric domain of signal transducing histidine kinase"/>
    <property type="match status" value="1"/>
</dbReference>
<evidence type="ECO:0000313" key="14">
    <source>
        <dbReference type="EMBL" id="TWG84974.1"/>
    </source>
</evidence>
<dbReference type="PROSITE" id="PS50109">
    <property type="entry name" value="HIS_KIN"/>
    <property type="match status" value="1"/>
</dbReference>
<dbReference type="Proteomes" id="UP000318141">
    <property type="component" value="Unassembled WGS sequence"/>
</dbReference>
<evidence type="ECO:0000256" key="2">
    <source>
        <dbReference type="ARBA" id="ARBA00004141"/>
    </source>
</evidence>
<protein>
    <recommendedName>
        <fullName evidence="3">histidine kinase</fullName>
        <ecNumber evidence="3">2.7.13.3</ecNumber>
    </recommendedName>
</protein>
<dbReference type="CDD" id="cd00075">
    <property type="entry name" value="HATPase"/>
    <property type="match status" value="1"/>
</dbReference>
<sequence length="431" mass="46895">MLSLTLSGVIALVAIAHAAWTYSLANTQIHSLLDRRLQEVAARIDDHMASMPASPYLFRDVGDGIVVQVWPRQSEPRSQVDAGGLHFGRDIPEGFSTQQMANERWRVYAQRGRYWAVHVGQRDASRRRIAKDAAVASAAPALALIPLAWLAIFITVRRAFHRIGSLGEQAAQLDIGNLRPLPTDKVPGEVLPLVRSINLMIARLSQSLQAEKKFIADAAHELRSPLTSLQIQADNLGRTLTDPNSVREYVALQKDIARSARMISQLLRLARADAALDAAPGEAVRLREVVPDVIESHLPRAAARHIDLGVDRLDDLRVRASAADLRTAISNLVDNAIKYTPDGGTVDVRAYGADGFACIEVRDTGRGLAPEALPRVFDRFFRADPDGTEGSGLGLAIVRAIVEKHGGDASIDNRGDVPSGAVARLRFRLSS</sequence>
<dbReference type="PROSITE" id="PS50885">
    <property type="entry name" value="HAMP"/>
    <property type="match status" value="1"/>
</dbReference>
<dbReference type="InterPro" id="IPR004358">
    <property type="entry name" value="Sig_transdc_His_kin-like_C"/>
</dbReference>
<evidence type="ECO:0000256" key="10">
    <source>
        <dbReference type="ARBA" id="ARBA00023136"/>
    </source>
</evidence>
<dbReference type="SMART" id="SM00387">
    <property type="entry name" value="HATPase_c"/>
    <property type="match status" value="1"/>
</dbReference>
<evidence type="ECO:0000259" key="12">
    <source>
        <dbReference type="PROSITE" id="PS50109"/>
    </source>
</evidence>
<proteinExistence type="predicted"/>
<keyword evidence="5" id="KW-0808">Transferase</keyword>
<dbReference type="InterPro" id="IPR005467">
    <property type="entry name" value="His_kinase_dom"/>
</dbReference>
<dbReference type="Pfam" id="PF02518">
    <property type="entry name" value="HATPase_c"/>
    <property type="match status" value="1"/>
</dbReference>
<evidence type="ECO:0000256" key="9">
    <source>
        <dbReference type="ARBA" id="ARBA00023012"/>
    </source>
</evidence>
<feature type="domain" description="Histidine kinase" evidence="12">
    <location>
        <begin position="217"/>
        <end position="431"/>
    </location>
</feature>
<dbReference type="EMBL" id="VLJN01000020">
    <property type="protein sequence ID" value="TWG84974.1"/>
    <property type="molecule type" value="Genomic_DNA"/>
</dbReference>
<dbReference type="Pfam" id="PF00512">
    <property type="entry name" value="HisKA"/>
    <property type="match status" value="1"/>
</dbReference>
<dbReference type="AlphaFoldDB" id="A0A562BIF5"/>
<evidence type="ECO:0000256" key="8">
    <source>
        <dbReference type="ARBA" id="ARBA00022989"/>
    </source>
</evidence>
<keyword evidence="6 11" id="KW-0812">Transmembrane</keyword>
<comment type="caution">
    <text evidence="14">The sequence shown here is derived from an EMBL/GenBank/DDBJ whole genome shotgun (WGS) entry which is preliminary data.</text>
</comment>
<evidence type="ECO:0000256" key="1">
    <source>
        <dbReference type="ARBA" id="ARBA00000085"/>
    </source>
</evidence>
<evidence type="ECO:0000313" key="15">
    <source>
        <dbReference type="Proteomes" id="UP000318141"/>
    </source>
</evidence>
<reference evidence="14 15" key="1">
    <citation type="submission" date="2019-07" db="EMBL/GenBank/DDBJ databases">
        <title>Genome sequencing of lignin-degrading bacterial isolates.</title>
        <authorList>
            <person name="Gladden J."/>
        </authorList>
    </citation>
    <scope>NUCLEOTIDE SEQUENCE [LARGE SCALE GENOMIC DNA]</scope>
    <source>
        <strain evidence="14 15">J11</strain>
    </source>
</reference>
<dbReference type="InterPro" id="IPR036097">
    <property type="entry name" value="HisK_dim/P_sf"/>
</dbReference>
<dbReference type="InterPro" id="IPR036890">
    <property type="entry name" value="HATPase_C_sf"/>
</dbReference>
<dbReference type="Gene3D" id="1.10.287.130">
    <property type="match status" value="1"/>
</dbReference>
<evidence type="ECO:0000256" key="7">
    <source>
        <dbReference type="ARBA" id="ARBA00022777"/>
    </source>
</evidence>
<dbReference type="PANTHER" id="PTHR45436:SF15">
    <property type="entry name" value="SENSOR HISTIDINE KINASE CUSS"/>
    <property type="match status" value="1"/>
</dbReference>
<evidence type="ECO:0000259" key="13">
    <source>
        <dbReference type="PROSITE" id="PS50885"/>
    </source>
</evidence>
<dbReference type="EC" id="2.7.13.3" evidence="3"/>
<evidence type="ECO:0000256" key="5">
    <source>
        <dbReference type="ARBA" id="ARBA00022679"/>
    </source>
</evidence>
<name>A0A562BIF5_9BURK</name>
<evidence type="ECO:0000256" key="4">
    <source>
        <dbReference type="ARBA" id="ARBA00022553"/>
    </source>
</evidence>
<keyword evidence="7 14" id="KW-0418">Kinase</keyword>
<dbReference type="PANTHER" id="PTHR45436">
    <property type="entry name" value="SENSOR HISTIDINE KINASE YKOH"/>
    <property type="match status" value="1"/>
</dbReference>
<feature type="transmembrane region" description="Helical" evidence="11">
    <location>
        <begin position="133"/>
        <end position="156"/>
    </location>
</feature>
<accession>A0A562BIF5</accession>
<gene>
    <name evidence="14" type="ORF">L602_002700000660</name>
</gene>
<dbReference type="GO" id="GO:0005886">
    <property type="term" value="C:plasma membrane"/>
    <property type="evidence" value="ECO:0007669"/>
    <property type="project" value="TreeGrafter"/>
</dbReference>
<dbReference type="InterPro" id="IPR003594">
    <property type="entry name" value="HATPase_dom"/>
</dbReference>
<keyword evidence="15" id="KW-1185">Reference proteome</keyword>
<comment type="subcellular location">
    <subcellularLocation>
        <location evidence="2">Membrane</location>
        <topology evidence="2">Multi-pass membrane protein</topology>
    </subcellularLocation>
</comment>
<dbReference type="InterPro" id="IPR050428">
    <property type="entry name" value="TCS_sensor_his_kinase"/>
</dbReference>
<dbReference type="PRINTS" id="PR00344">
    <property type="entry name" value="BCTRLSENSOR"/>
</dbReference>
<dbReference type="CDD" id="cd00082">
    <property type="entry name" value="HisKA"/>
    <property type="match status" value="1"/>
</dbReference>
<keyword evidence="9" id="KW-0902">Two-component regulatory system</keyword>
<dbReference type="SUPFAM" id="SSF55874">
    <property type="entry name" value="ATPase domain of HSP90 chaperone/DNA topoisomerase II/histidine kinase"/>
    <property type="match status" value="1"/>
</dbReference>
<dbReference type="InterPro" id="IPR003660">
    <property type="entry name" value="HAMP_dom"/>
</dbReference>
<comment type="catalytic activity">
    <reaction evidence="1">
        <text>ATP + protein L-histidine = ADP + protein N-phospho-L-histidine.</text>
        <dbReference type="EC" id="2.7.13.3"/>
    </reaction>
</comment>
<dbReference type="GO" id="GO:0000155">
    <property type="term" value="F:phosphorelay sensor kinase activity"/>
    <property type="evidence" value="ECO:0007669"/>
    <property type="project" value="InterPro"/>
</dbReference>
<keyword evidence="10 11" id="KW-0472">Membrane</keyword>